<dbReference type="GO" id="GO:0000030">
    <property type="term" value="F:mannosyltransferase activity"/>
    <property type="evidence" value="ECO:0007669"/>
    <property type="project" value="InterPro"/>
</dbReference>
<evidence type="ECO:0000313" key="9">
    <source>
        <dbReference type="EMBL" id="HIZ09662.1"/>
    </source>
</evidence>
<comment type="caution">
    <text evidence="9">The sequence shown here is derived from an EMBL/GenBank/DDBJ whole genome shotgun (WGS) entry which is preliminary data.</text>
</comment>
<evidence type="ECO:0000256" key="7">
    <source>
        <dbReference type="SAM" id="Phobius"/>
    </source>
</evidence>
<feature type="transmembrane region" description="Helical" evidence="7">
    <location>
        <begin position="336"/>
        <end position="356"/>
    </location>
</feature>
<dbReference type="InterPro" id="IPR003342">
    <property type="entry name" value="ArnT-like_N"/>
</dbReference>
<evidence type="ECO:0000259" key="8">
    <source>
        <dbReference type="Pfam" id="PF02366"/>
    </source>
</evidence>
<evidence type="ECO:0000256" key="3">
    <source>
        <dbReference type="ARBA" id="ARBA00022679"/>
    </source>
</evidence>
<feature type="transmembrane region" description="Helical" evidence="7">
    <location>
        <begin position="284"/>
        <end position="305"/>
    </location>
</feature>
<feature type="domain" description="ArnT-like N-terminal" evidence="8">
    <location>
        <begin position="280"/>
        <end position="402"/>
    </location>
</feature>
<dbReference type="Proteomes" id="UP000824025">
    <property type="component" value="Unassembled WGS sequence"/>
</dbReference>
<dbReference type="GO" id="GO:0006493">
    <property type="term" value="P:protein O-linked glycosylation"/>
    <property type="evidence" value="ECO:0007669"/>
    <property type="project" value="InterPro"/>
</dbReference>
<keyword evidence="6 7" id="KW-0472">Membrane</keyword>
<keyword evidence="3" id="KW-0808">Transferase</keyword>
<reference evidence="9" key="1">
    <citation type="journal article" date="2021" name="PeerJ">
        <title>Extensive microbial diversity within the chicken gut microbiome revealed by metagenomics and culture.</title>
        <authorList>
            <person name="Gilroy R."/>
            <person name="Ravi A."/>
            <person name="Getino M."/>
            <person name="Pursley I."/>
            <person name="Horton D.L."/>
            <person name="Alikhan N.F."/>
            <person name="Baker D."/>
            <person name="Gharbi K."/>
            <person name="Hall N."/>
            <person name="Watson M."/>
            <person name="Adriaenssens E.M."/>
            <person name="Foster-Nyarko E."/>
            <person name="Jarju S."/>
            <person name="Secka A."/>
            <person name="Antonio M."/>
            <person name="Oren A."/>
            <person name="Chaudhuri R.R."/>
            <person name="La Ragione R."/>
            <person name="Hildebrand F."/>
            <person name="Pallen M.J."/>
        </authorList>
    </citation>
    <scope>NUCLEOTIDE SEQUENCE</scope>
    <source>
        <strain evidence="9">CHK192-19661</strain>
    </source>
</reference>
<evidence type="ECO:0000256" key="5">
    <source>
        <dbReference type="ARBA" id="ARBA00022989"/>
    </source>
</evidence>
<feature type="transmembrane region" description="Helical" evidence="7">
    <location>
        <begin position="627"/>
        <end position="645"/>
    </location>
</feature>
<feature type="transmembrane region" description="Helical" evidence="7">
    <location>
        <begin position="368"/>
        <end position="385"/>
    </location>
</feature>
<dbReference type="GO" id="GO:0012505">
    <property type="term" value="C:endomembrane system"/>
    <property type="evidence" value="ECO:0007669"/>
    <property type="project" value="UniProtKB-SubCell"/>
</dbReference>
<evidence type="ECO:0000256" key="4">
    <source>
        <dbReference type="ARBA" id="ARBA00022692"/>
    </source>
</evidence>
<keyword evidence="5 7" id="KW-1133">Transmembrane helix</keyword>
<feature type="transmembrane region" description="Helical" evidence="7">
    <location>
        <begin position="531"/>
        <end position="554"/>
    </location>
</feature>
<proteinExistence type="predicted"/>
<feature type="transmembrane region" description="Helical" evidence="7">
    <location>
        <begin position="312"/>
        <end position="330"/>
    </location>
</feature>
<protein>
    <submittedName>
        <fullName evidence="9">Phospholipid carrier-dependent glycosyltransferase</fullName>
    </submittedName>
</protein>
<evidence type="ECO:0000313" key="10">
    <source>
        <dbReference type="Proteomes" id="UP000824025"/>
    </source>
</evidence>
<evidence type="ECO:0000256" key="6">
    <source>
        <dbReference type="ARBA" id="ARBA00023136"/>
    </source>
</evidence>
<keyword evidence="4 7" id="KW-0812">Transmembrane</keyword>
<feature type="transmembrane region" description="Helical" evidence="7">
    <location>
        <begin position="459"/>
        <end position="481"/>
    </location>
</feature>
<feature type="transmembrane region" description="Helical" evidence="7">
    <location>
        <begin position="501"/>
        <end position="519"/>
    </location>
</feature>
<feature type="transmembrane region" description="Helical" evidence="7">
    <location>
        <begin position="391"/>
        <end position="412"/>
    </location>
</feature>
<feature type="transmembrane region" description="Helical" evidence="7">
    <location>
        <begin position="21"/>
        <end position="43"/>
    </location>
</feature>
<accession>A0A9D2D6R6</accession>
<reference evidence="9" key="2">
    <citation type="submission" date="2021-04" db="EMBL/GenBank/DDBJ databases">
        <authorList>
            <person name="Gilroy R."/>
        </authorList>
    </citation>
    <scope>NUCLEOTIDE SEQUENCE</scope>
    <source>
        <strain evidence="9">CHK192-19661</strain>
    </source>
</reference>
<dbReference type="Pfam" id="PF02366">
    <property type="entry name" value="PMT"/>
    <property type="match status" value="1"/>
</dbReference>
<comment type="subcellular location">
    <subcellularLocation>
        <location evidence="1">Endomembrane system</location>
        <topology evidence="1">Multi-pass membrane protein</topology>
    </subcellularLocation>
</comment>
<feature type="transmembrane region" description="Helical" evidence="7">
    <location>
        <begin position="601"/>
        <end position="621"/>
    </location>
</feature>
<gene>
    <name evidence="9" type="ORF">H9726_04150</name>
</gene>
<evidence type="ECO:0000256" key="2">
    <source>
        <dbReference type="ARBA" id="ARBA00022676"/>
    </source>
</evidence>
<feature type="transmembrane region" description="Helical" evidence="7">
    <location>
        <begin position="665"/>
        <end position="688"/>
    </location>
</feature>
<sequence length="734" mass="79424">MIVSKTHTNKGKEFFSRFTKFGWAALALTLVFLLVGAGTIGGFTSSGKGYRGAADSSVVFYLEYPDTNAPLDDIYVNIGAVYAEPGSDVALNFRRATTSGEYTNGKFTTSALGNFTVGNIWSESGSGVSGANYNWVAAFTDINDSYTMTTSYRLIRMTFPCDMVVNEVVFTDVNGTVIPAYVRVEDVQPIFANQSDWATYRDLFSTDERRPDAVNLLDSQNNVRVGKTAYTNFTQDEIYTLMQISSIRMGDFTTDGVFTADTENGPLAVLFPLLGTLLFGNSPFGLRIFSVLFTAALVALAYFFGKELFGSGGFGFLLACLVAGGGLALTVGRLGLSLPVIAFFAALSFFFMYRFFSEGMDAEHPARSALNVLLSGLMFALAFAADPKCVFLLFGLVALFVVGAVRYAKAYAAEKAALRREMSDKNASERSEEVMQQNIDECEEQTAYLRSDYVYGSKLIYLFFFVSFIVGTVLFTVLAMLPSYYTYVRLYDADPSSPSAGLFSLLFSALGSAFTSANVTQLSAANASSAFGWLIGLKGATLFSASGEGTYIALNAQPNLAVIVTAAIGFVFTTAYAVLYAATGRRQGAYASEYSSGILRAYFLITAGTLCSLLQFAFTQASAADALLFDFFWFSYVPLMFYTVYVHDGSKKSVVCGIRMNATVIVLLGVCALYLVLFALSVPMYFGIPLWQGAAYGMFGWTTFLSNGYYRIPAAAGESTASGGLLAAGRLLRI</sequence>
<organism evidence="9 10">
    <name type="scientific">Candidatus Borkfalkia avicola</name>
    <dbReference type="NCBI Taxonomy" id="2838503"/>
    <lineage>
        <taxon>Bacteria</taxon>
        <taxon>Bacillati</taxon>
        <taxon>Bacillota</taxon>
        <taxon>Clostridia</taxon>
        <taxon>Christensenellales</taxon>
        <taxon>Christensenellaceae</taxon>
        <taxon>Candidatus Borkfalkia</taxon>
    </lineage>
</organism>
<name>A0A9D2D6R6_9FIRM</name>
<keyword evidence="2" id="KW-0328">Glycosyltransferase</keyword>
<evidence type="ECO:0000256" key="1">
    <source>
        <dbReference type="ARBA" id="ARBA00004127"/>
    </source>
</evidence>
<dbReference type="AlphaFoldDB" id="A0A9D2D6R6"/>
<dbReference type="EMBL" id="DXCF01000021">
    <property type="protein sequence ID" value="HIZ09662.1"/>
    <property type="molecule type" value="Genomic_DNA"/>
</dbReference>
<dbReference type="GO" id="GO:0016020">
    <property type="term" value="C:membrane"/>
    <property type="evidence" value="ECO:0007669"/>
    <property type="project" value="InterPro"/>
</dbReference>
<feature type="transmembrane region" description="Helical" evidence="7">
    <location>
        <begin position="560"/>
        <end position="581"/>
    </location>
</feature>